<dbReference type="AlphaFoldDB" id="A0A6C0M1A7"/>
<evidence type="ECO:0000313" key="1">
    <source>
        <dbReference type="EMBL" id="QHU35781.1"/>
    </source>
</evidence>
<sequence length="92" mass="11454">MFNKIKEYYKVKKEFRKDTYKKMLDIILNNVELLAYDEKTKYIYEIPEHVLGETAYDINECSEYLVKRLKEYKFKDVTFYEPNIIYIEWEIK</sequence>
<protein>
    <submittedName>
        <fullName evidence="1">Uncharacterized protein</fullName>
    </submittedName>
</protein>
<dbReference type="InterPro" id="IPR043977">
    <property type="entry name" value="DUF5759"/>
</dbReference>
<name>A0A6C0M1A7_9ZZZZ</name>
<organism evidence="1">
    <name type="scientific">viral metagenome</name>
    <dbReference type="NCBI Taxonomy" id="1070528"/>
    <lineage>
        <taxon>unclassified sequences</taxon>
        <taxon>metagenomes</taxon>
        <taxon>organismal metagenomes</taxon>
    </lineage>
</organism>
<accession>A0A6C0M1A7</accession>
<proteinExistence type="predicted"/>
<dbReference type="Pfam" id="PF19063">
    <property type="entry name" value="DUF5759"/>
    <property type="match status" value="1"/>
</dbReference>
<dbReference type="EMBL" id="MN740612">
    <property type="protein sequence ID" value="QHU35781.1"/>
    <property type="molecule type" value="Genomic_DNA"/>
</dbReference>
<reference evidence="1" key="1">
    <citation type="journal article" date="2020" name="Nature">
        <title>Giant virus diversity and host interactions through global metagenomics.</title>
        <authorList>
            <person name="Schulz F."/>
            <person name="Roux S."/>
            <person name="Paez-Espino D."/>
            <person name="Jungbluth S."/>
            <person name="Walsh D.A."/>
            <person name="Denef V.J."/>
            <person name="McMahon K.D."/>
            <person name="Konstantinidis K.T."/>
            <person name="Eloe-Fadrosh E.A."/>
            <person name="Kyrpides N.C."/>
            <person name="Woyke T."/>
        </authorList>
    </citation>
    <scope>NUCLEOTIDE SEQUENCE</scope>
    <source>
        <strain evidence="1">GVMAG-S-1035085-51</strain>
    </source>
</reference>